<dbReference type="EMBL" id="JAEQMG010000041">
    <property type="protein sequence ID" value="MBK6087756.1"/>
    <property type="molecule type" value="Genomic_DNA"/>
</dbReference>
<keyword evidence="3" id="KW-0255">Endonuclease</keyword>
<feature type="domain" description="Endoribonuclease YicC-like C-terminal" evidence="7">
    <location>
        <begin position="173"/>
        <end position="292"/>
    </location>
</feature>
<keyword evidence="9" id="KW-1185">Reference proteome</keyword>
<dbReference type="RefSeq" id="WP_186833541.1">
    <property type="nucleotide sequence ID" value="NZ_JAEQMG010000041.1"/>
</dbReference>
<evidence type="ECO:0000256" key="4">
    <source>
        <dbReference type="ARBA" id="ARBA00022801"/>
    </source>
</evidence>
<evidence type="ECO:0000259" key="6">
    <source>
        <dbReference type="Pfam" id="PF03755"/>
    </source>
</evidence>
<gene>
    <name evidence="8" type="ORF">JKK62_03650</name>
</gene>
<keyword evidence="2" id="KW-0540">Nuclease</keyword>
<dbReference type="Pfam" id="PF03755">
    <property type="entry name" value="YicC-like_N"/>
    <property type="match status" value="1"/>
</dbReference>
<dbReference type="PANTHER" id="PTHR30636">
    <property type="entry name" value="UPF0701 PROTEIN YICC"/>
    <property type="match status" value="1"/>
</dbReference>
<sequence>MVMSMTGFGRAEVSVGNRDIIVEMKSVNHRFFEFSCRTSRGYSFLEDKLKKYVGERVSRGKVDMYVSVTDNDDSSVEVELNKPLASGYIDAMKTMADEYGITNDISVSVLSRFNDIFQITRPPADEDAVFADVKVAVDAALERFLSMRQAEGEKLREDILNRAGKIIDIVGEIEARSPQTVQEYRDRLYAKLSEVLQSTNIDDQRILTEAAIFADKVAVDEETVRLRSHFDQMKQFLSSGEPVGRKLDFIVQEMNREANTIGSKVNDSVLAHKVVDIKGELEKIREQVQNIE</sequence>
<dbReference type="InterPro" id="IPR013551">
    <property type="entry name" value="YicC-like_C"/>
</dbReference>
<evidence type="ECO:0000256" key="5">
    <source>
        <dbReference type="ARBA" id="ARBA00035648"/>
    </source>
</evidence>
<comment type="caution">
    <text evidence="8">The sequence shown here is derived from an EMBL/GenBank/DDBJ whole genome shotgun (WGS) entry which is preliminary data.</text>
</comment>
<reference evidence="8" key="1">
    <citation type="submission" date="2021-01" db="EMBL/GenBank/DDBJ databases">
        <title>Genome public.</title>
        <authorList>
            <person name="Liu C."/>
            <person name="Sun Q."/>
        </authorList>
    </citation>
    <scope>NUCLEOTIDE SEQUENCE</scope>
    <source>
        <strain evidence="8">M6</strain>
    </source>
</reference>
<dbReference type="AlphaFoldDB" id="A0A934WPE3"/>
<evidence type="ECO:0000256" key="3">
    <source>
        <dbReference type="ARBA" id="ARBA00022759"/>
    </source>
</evidence>
<dbReference type="Pfam" id="PF08340">
    <property type="entry name" value="YicC-like_C"/>
    <property type="match status" value="1"/>
</dbReference>
<proteinExistence type="inferred from homology"/>
<protein>
    <submittedName>
        <fullName evidence="8">YicC family protein</fullName>
    </submittedName>
</protein>
<dbReference type="PANTHER" id="PTHR30636:SF3">
    <property type="entry name" value="UPF0701 PROTEIN YICC"/>
    <property type="match status" value="1"/>
</dbReference>
<evidence type="ECO:0000313" key="8">
    <source>
        <dbReference type="EMBL" id="MBK6087756.1"/>
    </source>
</evidence>
<evidence type="ECO:0000313" key="9">
    <source>
        <dbReference type="Proteomes" id="UP000633365"/>
    </source>
</evidence>
<evidence type="ECO:0000256" key="1">
    <source>
        <dbReference type="ARBA" id="ARBA00001968"/>
    </source>
</evidence>
<organism evidence="8 9">
    <name type="scientific">Ruminococcus difficilis</name>
    <dbReference type="NCBI Taxonomy" id="2763069"/>
    <lineage>
        <taxon>Bacteria</taxon>
        <taxon>Bacillati</taxon>
        <taxon>Bacillota</taxon>
        <taxon>Clostridia</taxon>
        <taxon>Eubacteriales</taxon>
        <taxon>Oscillospiraceae</taxon>
        <taxon>Ruminococcus</taxon>
    </lineage>
</organism>
<comment type="cofactor">
    <cofactor evidence="1">
        <name>a divalent metal cation</name>
        <dbReference type="ChEBI" id="CHEBI:60240"/>
    </cofactor>
</comment>
<dbReference type="GO" id="GO:0016787">
    <property type="term" value="F:hydrolase activity"/>
    <property type="evidence" value="ECO:0007669"/>
    <property type="project" value="UniProtKB-KW"/>
</dbReference>
<accession>A0A934WPE3</accession>
<comment type="similarity">
    <text evidence="5">Belongs to the YicC/YloC family.</text>
</comment>
<dbReference type="Proteomes" id="UP000633365">
    <property type="component" value="Unassembled WGS sequence"/>
</dbReference>
<dbReference type="InterPro" id="IPR013527">
    <property type="entry name" value="YicC-like_N"/>
</dbReference>
<dbReference type="NCBIfam" id="TIGR00255">
    <property type="entry name" value="YicC/YloC family endoribonuclease"/>
    <property type="match status" value="1"/>
</dbReference>
<evidence type="ECO:0000259" key="7">
    <source>
        <dbReference type="Pfam" id="PF08340"/>
    </source>
</evidence>
<evidence type="ECO:0000256" key="2">
    <source>
        <dbReference type="ARBA" id="ARBA00022722"/>
    </source>
</evidence>
<dbReference type="GO" id="GO:0004521">
    <property type="term" value="F:RNA endonuclease activity"/>
    <property type="evidence" value="ECO:0007669"/>
    <property type="project" value="InterPro"/>
</dbReference>
<feature type="domain" description="Endoribonuclease YicC-like N-terminal" evidence="6">
    <location>
        <begin position="3"/>
        <end position="156"/>
    </location>
</feature>
<dbReference type="InterPro" id="IPR005229">
    <property type="entry name" value="YicC/YloC-like"/>
</dbReference>
<name>A0A934WPE3_9FIRM</name>
<keyword evidence="4" id="KW-0378">Hydrolase</keyword>